<dbReference type="EMBL" id="CABFNP030000471">
    <property type="protein sequence ID" value="CAI6027878.1"/>
    <property type="molecule type" value="Genomic_DNA"/>
</dbReference>
<feature type="compositionally biased region" description="Basic and acidic residues" evidence="1">
    <location>
        <begin position="49"/>
        <end position="58"/>
    </location>
</feature>
<sequence>MPKKDRVLVPHEEIRRLLDSMDNRRVANRTQPVERPSRPAAPRPLPLEEAGHQRKEPIRVSPGEVTCVSDNTDRQGAQGPVLREQKTVNVPSAELRRTLKEIVRQRAERRLTVPRQRTDKKKKVSEEDLHLLFTKNTFPDRPSIMPKFT</sequence>
<evidence type="ECO:0000313" key="2">
    <source>
        <dbReference type="EMBL" id="CAI6027878.1"/>
    </source>
</evidence>
<keyword evidence="3" id="KW-1185">Reference proteome</keyword>
<name>A0AA35LQ39_9HYPO</name>
<comment type="caution">
    <text evidence="2">The sequence shown here is derived from an EMBL/GenBank/DDBJ whole genome shotgun (WGS) entry which is preliminary data.</text>
</comment>
<evidence type="ECO:0000256" key="1">
    <source>
        <dbReference type="SAM" id="MobiDB-lite"/>
    </source>
</evidence>
<protein>
    <submittedName>
        <fullName evidence="2">Uncharacterized protein</fullName>
    </submittedName>
</protein>
<organism evidence="2 3">
    <name type="scientific">Clonostachys chloroleuca</name>
    <dbReference type="NCBI Taxonomy" id="1926264"/>
    <lineage>
        <taxon>Eukaryota</taxon>
        <taxon>Fungi</taxon>
        <taxon>Dikarya</taxon>
        <taxon>Ascomycota</taxon>
        <taxon>Pezizomycotina</taxon>
        <taxon>Sordariomycetes</taxon>
        <taxon>Hypocreomycetidae</taxon>
        <taxon>Hypocreales</taxon>
        <taxon>Bionectriaceae</taxon>
        <taxon>Clonostachys</taxon>
    </lineage>
</organism>
<dbReference type="AlphaFoldDB" id="A0AA35LQ39"/>
<accession>A0AA35LQ39</accession>
<reference evidence="2" key="1">
    <citation type="submission" date="2023-01" db="EMBL/GenBank/DDBJ databases">
        <authorList>
            <person name="Piombo E."/>
        </authorList>
    </citation>
    <scope>NUCLEOTIDE SEQUENCE</scope>
</reference>
<evidence type="ECO:0000313" key="3">
    <source>
        <dbReference type="Proteomes" id="UP001160390"/>
    </source>
</evidence>
<proteinExistence type="predicted"/>
<dbReference type="Proteomes" id="UP001160390">
    <property type="component" value="Unassembled WGS sequence"/>
</dbReference>
<gene>
    <name evidence="2" type="ORF">CCHLO57077_00019668</name>
</gene>
<feature type="non-terminal residue" evidence="2">
    <location>
        <position position="149"/>
    </location>
</feature>
<feature type="region of interest" description="Disordered" evidence="1">
    <location>
        <begin position="19"/>
        <end position="82"/>
    </location>
</feature>